<dbReference type="InterPro" id="IPR025121">
    <property type="entry name" value="GTPase_HflX_N"/>
</dbReference>
<dbReference type="Pfam" id="PF13167">
    <property type="entry name" value="GTP-bdg_N"/>
    <property type="match status" value="1"/>
</dbReference>
<dbReference type="InterPro" id="IPR032305">
    <property type="entry name" value="GTP-bd_M"/>
</dbReference>
<dbReference type="GO" id="GO:0016787">
    <property type="term" value="F:hydrolase activity"/>
    <property type="evidence" value="ECO:0007669"/>
    <property type="project" value="UniProtKB-KW"/>
</dbReference>
<sequence>MFFERPESGERAILVHIDLASEADRENPRELEELALSAGADPIEFLTGSRADPSPKFFLGKGKVEELVGLVREHEAELVIFNHALSPAQERNLERELQCRVLDRTGLILDIFAQRARTHEGKLQVELAQLEHMSTRLVRGWTHLERQKGGIGLRGPGETQLETDRRLLRARIKSILKRLDKVRKQRDQGRRARQRAEVPTVSLVGYTNAGKSTLFNRMTTAEVYAADQLFATLDPTLRKIELKDVGQAILADTVGFIRHLPHKLVEAFRATLQETTDAGLLLHVIDCYDEERLGHIEQVETVLEEIGAAEVPVLQVYNKIDQLEDMEPRIDRDEHGAPWRVWVSAVSGAGIDLLFDAISERLGEEMFHDTLTLAPSDGNLRAQLYAQGAVVQETVDEQGNMALDVRLQLKDFKRILSRLSIPRERYLREQVDWAFDSDEAGL</sequence>
<comment type="subunit">
    <text evidence="5">Monomer. Associates with the 50S ribosomal subunit.</text>
</comment>
<keyword evidence="1" id="KW-0479">Metal-binding</keyword>
<keyword evidence="5" id="KW-0963">Cytoplasm</keyword>
<dbReference type="PIRSF" id="PIRSF006809">
    <property type="entry name" value="GTP-binding_hflX_prd"/>
    <property type="match status" value="1"/>
</dbReference>
<protein>
    <recommendedName>
        <fullName evidence="5">GTPase HflX</fullName>
    </recommendedName>
    <alternativeName>
        <fullName evidence="5">GTP-binding protein HflX</fullName>
    </alternativeName>
</protein>
<comment type="subcellular location">
    <subcellularLocation>
        <location evidence="5">Cytoplasm</location>
    </subcellularLocation>
    <text evidence="5">May associate with membranes.</text>
</comment>
<keyword evidence="2 5" id="KW-0547">Nucleotide-binding</keyword>
<dbReference type="HAMAP" id="MF_00900">
    <property type="entry name" value="GTPase_HflX"/>
    <property type="match status" value="1"/>
</dbReference>
<dbReference type="EMBL" id="JAHQZT010000016">
    <property type="protein sequence ID" value="MBV0934096.1"/>
    <property type="molecule type" value="Genomic_DNA"/>
</dbReference>
<dbReference type="PROSITE" id="PS51705">
    <property type="entry name" value="G_HFLX"/>
    <property type="match status" value="1"/>
</dbReference>
<dbReference type="InterPro" id="IPR045498">
    <property type="entry name" value="HflX_C"/>
</dbReference>
<evidence type="ECO:0000256" key="1">
    <source>
        <dbReference type="ARBA" id="ARBA00022723"/>
    </source>
</evidence>
<dbReference type="Pfam" id="PF01926">
    <property type="entry name" value="MMR_HSR1"/>
    <property type="match status" value="1"/>
</dbReference>
<keyword evidence="7" id="KW-0378">Hydrolase</keyword>
<comment type="similarity">
    <text evidence="5">Belongs to the TRAFAC class OBG-HflX-like GTPase superfamily. HflX GTPase family.</text>
</comment>
<dbReference type="NCBIfam" id="NF008280">
    <property type="entry name" value="PRK11058.1"/>
    <property type="match status" value="1"/>
</dbReference>
<proteinExistence type="inferred from homology"/>
<keyword evidence="8" id="KW-1185">Reference proteome</keyword>
<keyword evidence="3" id="KW-0460">Magnesium</keyword>
<dbReference type="CDD" id="cd01878">
    <property type="entry name" value="HflX"/>
    <property type="match status" value="1"/>
</dbReference>
<organism evidence="7 8">
    <name type="scientific">Marinobacterium weihaiense</name>
    <dbReference type="NCBI Taxonomy" id="2851016"/>
    <lineage>
        <taxon>Bacteria</taxon>
        <taxon>Pseudomonadati</taxon>
        <taxon>Pseudomonadota</taxon>
        <taxon>Gammaproteobacteria</taxon>
        <taxon>Oceanospirillales</taxon>
        <taxon>Oceanospirillaceae</taxon>
        <taxon>Marinobacterium</taxon>
    </lineage>
</organism>
<evidence type="ECO:0000313" key="7">
    <source>
        <dbReference type="EMBL" id="MBV0934096.1"/>
    </source>
</evidence>
<dbReference type="Proteomes" id="UP000755551">
    <property type="component" value="Unassembled WGS sequence"/>
</dbReference>
<evidence type="ECO:0000313" key="8">
    <source>
        <dbReference type="Proteomes" id="UP000755551"/>
    </source>
</evidence>
<evidence type="ECO:0000259" key="6">
    <source>
        <dbReference type="PROSITE" id="PS51705"/>
    </source>
</evidence>
<evidence type="ECO:0000256" key="4">
    <source>
        <dbReference type="ARBA" id="ARBA00023134"/>
    </source>
</evidence>
<feature type="domain" description="Hflx-type G" evidence="6">
    <location>
        <begin position="199"/>
        <end position="366"/>
    </location>
</feature>
<dbReference type="InterPro" id="IPR006073">
    <property type="entry name" value="GTP-bd"/>
</dbReference>
<evidence type="ECO:0000256" key="2">
    <source>
        <dbReference type="ARBA" id="ARBA00022741"/>
    </source>
</evidence>
<name>A0ABS6MCR9_9GAMM</name>
<dbReference type="InterPro" id="IPR016496">
    <property type="entry name" value="GTPase_HflX"/>
</dbReference>
<evidence type="ECO:0000256" key="5">
    <source>
        <dbReference type="HAMAP-Rule" id="MF_00900"/>
    </source>
</evidence>
<dbReference type="Pfam" id="PF16360">
    <property type="entry name" value="GTP-bdg_M"/>
    <property type="match status" value="1"/>
</dbReference>
<evidence type="ECO:0000256" key="3">
    <source>
        <dbReference type="ARBA" id="ARBA00022842"/>
    </source>
</evidence>
<dbReference type="PANTHER" id="PTHR10229">
    <property type="entry name" value="GTP-BINDING PROTEIN HFLX"/>
    <property type="match status" value="1"/>
</dbReference>
<dbReference type="RefSeq" id="WP_217335502.1">
    <property type="nucleotide sequence ID" value="NZ_JAHQZT010000016.1"/>
</dbReference>
<gene>
    <name evidence="5 7" type="primary">hflX</name>
    <name evidence="7" type="ORF">KTN04_12175</name>
</gene>
<comment type="caution">
    <text evidence="7">The sequence shown here is derived from an EMBL/GenBank/DDBJ whole genome shotgun (WGS) entry which is preliminary data.</text>
</comment>
<keyword evidence="4 5" id="KW-0342">GTP-binding</keyword>
<dbReference type="PANTHER" id="PTHR10229:SF0">
    <property type="entry name" value="GTP-BINDING PROTEIN 6-RELATED"/>
    <property type="match status" value="1"/>
</dbReference>
<accession>A0ABS6MCR9</accession>
<comment type="function">
    <text evidence="5">GTPase that associates with the 50S ribosomal subunit and may have a role during protein synthesis or ribosome biogenesis.</text>
</comment>
<dbReference type="InterPro" id="IPR030394">
    <property type="entry name" value="G_HFLX_dom"/>
</dbReference>
<dbReference type="NCBIfam" id="TIGR03156">
    <property type="entry name" value="GTP_HflX"/>
    <property type="match status" value="1"/>
</dbReference>
<reference evidence="7 8" key="1">
    <citation type="submission" date="2021-06" db="EMBL/GenBank/DDBJ databases">
        <title>Bacterium isolated from marine sediment.</title>
        <authorList>
            <person name="Zhu K.-L."/>
            <person name="Du Z.-J."/>
            <person name="Liang Q.-Y."/>
        </authorList>
    </citation>
    <scope>NUCLEOTIDE SEQUENCE [LARGE SCALE GENOMIC DNA]</scope>
    <source>
        <strain evidence="7 8">A346</strain>
    </source>
</reference>
<dbReference type="Pfam" id="PF19275">
    <property type="entry name" value="HflX_C"/>
    <property type="match status" value="1"/>
</dbReference>